<proteinExistence type="predicted"/>
<evidence type="ECO:0000313" key="2">
    <source>
        <dbReference type="Proteomes" id="UP001630127"/>
    </source>
</evidence>
<organism evidence="1 2">
    <name type="scientific">Cinchona calisaya</name>
    <dbReference type="NCBI Taxonomy" id="153742"/>
    <lineage>
        <taxon>Eukaryota</taxon>
        <taxon>Viridiplantae</taxon>
        <taxon>Streptophyta</taxon>
        <taxon>Embryophyta</taxon>
        <taxon>Tracheophyta</taxon>
        <taxon>Spermatophyta</taxon>
        <taxon>Magnoliopsida</taxon>
        <taxon>eudicotyledons</taxon>
        <taxon>Gunneridae</taxon>
        <taxon>Pentapetalae</taxon>
        <taxon>asterids</taxon>
        <taxon>lamiids</taxon>
        <taxon>Gentianales</taxon>
        <taxon>Rubiaceae</taxon>
        <taxon>Cinchonoideae</taxon>
        <taxon>Cinchoneae</taxon>
        <taxon>Cinchona</taxon>
    </lineage>
</organism>
<evidence type="ECO:0000313" key="1">
    <source>
        <dbReference type="EMBL" id="KAL3518271.1"/>
    </source>
</evidence>
<protein>
    <submittedName>
        <fullName evidence="1">Uncharacterized protein</fullName>
    </submittedName>
</protein>
<sequence length="106" mass="12714">MKITLLTNLIWDLIKKILLKSSQSKRLPQMLFEAYFLANIKEVVMEKRKSEEKQIIESVATTLEDKGNLRVENCYRNSSMINEFKLEGQNEMKNILNWRWVRRSYD</sequence>
<gene>
    <name evidence="1" type="ORF">ACH5RR_020860</name>
</gene>
<dbReference type="Proteomes" id="UP001630127">
    <property type="component" value="Unassembled WGS sequence"/>
</dbReference>
<name>A0ABD2ZFM2_9GENT</name>
<accession>A0ABD2ZFM2</accession>
<comment type="caution">
    <text evidence="1">The sequence shown here is derived from an EMBL/GenBank/DDBJ whole genome shotgun (WGS) entry which is preliminary data.</text>
</comment>
<reference evidence="1 2" key="1">
    <citation type="submission" date="2024-11" db="EMBL/GenBank/DDBJ databases">
        <title>A near-complete genome assembly of Cinchona calisaya.</title>
        <authorList>
            <person name="Lian D.C."/>
            <person name="Zhao X.W."/>
            <person name="Wei L."/>
        </authorList>
    </citation>
    <scope>NUCLEOTIDE SEQUENCE [LARGE SCALE GENOMIC DNA]</scope>
    <source>
        <tissue evidence="1">Nenye</tissue>
    </source>
</reference>
<dbReference type="AlphaFoldDB" id="A0ABD2ZFM2"/>
<dbReference type="EMBL" id="JBJUIK010000009">
    <property type="protein sequence ID" value="KAL3518271.1"/>
    <property type="molecule type" value="Genomic_DNA"/>
</dbReference>
<keyword evidence="2" id="KW-1185">Reference proteome</keyword>